<name>A0A517Y5X2_9BACT</name>
<evidence type="ECO:0000313" key="1">
    <source>
        <dbReference type="EMBL" id="QDU25606.1"/>
    </source>
</evidence>
<dbReference type="AlphaFoldDB" id="A0A517Y5X2"/>
<dbReference type="Proteomes" id="UP000315017">
    <property type="component" value="Chromosome"/>
</dbReference>
<proteinExistence type="predicted"/>
<evidence type="ECO:0000313" key="2">
    <source>
        <dbReference type="Proteomes" id="UP000315017"/>
    </source>
</evidence>
<reference evidence="1 2" key="1">
    <citation type="submission" date="2019-02" db="EMBL/GenBank/DDBJ databases">
        <title>Deep-cultivation of Planctomycetes and their phenomic and genomic characterization uncovers novel biology.</title>
        <authorList>
            <person name="Wiegand S."/>
            <person name="Jogler M."/>
            <person name="Boedeker C."/>
            <person name="Pinto D."/>
            <person name="Vollmers J."/>
            <person name="Rivas-Marin E."/>
            <person name="Kohn T."/>
            <person name="Peeters S.H."/>
            <person name="Heuer A."/>
            <person name="Rast P."/>
            <person name="Oberbeckmann S."/>
            <person name="Bunk B."/>
            <person name="Jeske O."/>
            <person name="Meyerdierks A."/>
            <person name="Storesund J.E."/>
            <person name="Kallscheuer N."/>
            <person name="Luecker S."/>
            <person name="Lage O.M."/>
            <person name="Pohl T."/>
            <person name="Merkel B.J."/>
            <person name="Hornburger P."/>
            <person name="Mueller R.-W."/>
            <person name="Bruemmer F."/>
            <person name="Labrenz M."/>
            <person name="Spormann A.M."/>
            <person name="Op den Camp H."/>
            <person name="Overmann J."/>
            <person name="Amann R."/>
            <person name="Jetten M.S.M."/>
            <person name="Mascher T."/>
            <person name="Medema M.H."/>
            <person name="Devos D.P."/>
            <person name="Kaster A.-K."/>
            <person name="Ovreas L."/>
            <person name="Rohde M."/>
            <person name="Galperin M.Y."/>
            <person name="Jogler C."/>
        </authorList>
    </citation>
    <scope>NUCLEOTIDE SEQUENCE [LARGE SCALE GENOMIC DNA]</scope>
    <source>
        <strain evidence="1 2">ETA_A8</strain>
    </source>
</reference>
<dbReference type="EMBL" id="CP036274">
    <property type="protein sequence ID" value="QDU25606.1"/>
    <property type="molecule type" value="Genomic_DNA"/>
</dbReference>
<accession>A0A517Y5X2</accession>
<dbReference type="InterPro" id="IPR010985">
    <property type="entry name" value="Ribbon_hlx_hlx"/>
</dbReference>
<dbReference type="SUPFAM" id="SSF47598">
    <property type="entry name" value="Ribbon-helix-helix"/>
    <property type="match status" value="1"/>
</dbReference>
<gene>
    <name evidence="1" type="ORF">ETAA8_06760</name>
</gene>
<protein>
    <submittedName>
        <fullName evidence="1">Uncharacterized protein</fullName>
    </submittedName>
</protein>
<dbReference type="GO" id="GO:0006355">
    <property type="term" value="P:regulation of DNA-templated transcription"/>
    <property type="evidence" value="ECO:0007669"/>
    <property type="project" value="InterPro"/>
</dbReference>
<keyword evidence="2" id="KW-1185">Reference proteome</keyword>
<dbReference type="RefSeq" id="WP_145084820.1">
    <property type="nucleotide sequence ID" value="NZ_CP036274.1"/>
</dbReference>
<organism evidence="1 2">
    <name type="scientific">Anatilimnocola aggregata</name>
    <dbReference type="NCBI Taxonomy" id="2528021"/>
    <lineage>
        <taxon>Bacteria</taxon>
        <taxon>Pseudomonadati</taxon>
        <taxon>Planctomycetota</taxon>
        <taxon>Planctomycetia</taxon>
        <taxon>Pirellulales</taxon>
        <taxon>Pirellulaceae</taxon>
        <taxon>Anatilimnocola</taxon>
    </lineage>
</organism>
<dbReference type="KEGG" id="aagg:ETAA8_06760"/>
<sequence>MAKKAKKKAEAVESDKVPFQVRFDRDLHQELVKLSEQTGISVNQLVQGMCRGALSSAQVGQWNEFGMMEGDKPTRFLISKPAKGCVWFGSKGIFDSDVPEITDRGTFWFGIDIRERGDVHFGVR</sequence>